<evidence type="ECO:0000313" key="2">
    <source>
        <dbReference type="Proteomes" id="UP000560081"/>
    </source>
</evidence>
<keyword evidence="2" id="KW-1185">Reference proteome</keyword>
<accession>A0A4Y8X0Z6</accession>
<reference evidence="1 2" key="1">
    <citation type="submission" date="2020-08" db="EMBL/GenBank/DDBJ databases">
        <title>Sequencing the genomes of 1000 actinobacteria strains.</title>
        <authorList>
            <person name="Klenk H.-P."/>
        </authorList>
    </citation>
    <scope>NUCLEOTIDE SEQUENCE [LARGE SCALE GENOMIC DNA]</scope>
    <source>
        <strain evidence="1 2">DSM 19079</strain>
    </source>
</reference>
<evidence type="ECO:0000313" key="1">
    <source>
        <dbReference type="EMBL" id="MBB4882546.1"/>
    </source>
</evidence>
<dbReference type="OrthoDB" id="5019571at2"/>
<dbReference type="RefSeq" id="WP_135030265.1">
    <property type="nucleotide sequence ID" value="NZ_JACHMC010000001.1"/>
</dbReference>
<proteinExistence type="predicted"/>
<name>A0A4Y8X0Z6_9MICC</name>
<dbReference type="AlphaFoldDB" id="A0A4Y8X0Z6"/>
<gene>
    <name evidence="1" type="ORF">BJ976_000897</name>
</gene>
<dbReference type="EMBL" id="JACHMC010000001">
    <property type="protein sequence ID" value="MBB4882546.1"/>
    <property type="molecule type" value="Genomic_DNA"/>
</dbReference>
<dbReference type="Proteomes" id="UP000560081">
    <property type="component" value="Unassembled WGS sequence"/>
</dbReference>
<comment type="caution">
    <text evidence="1">The sequence shown here is derived from an EMBL/GenBank/DDBJ whole genome shotgun (WGS) entry which is preliminary data.</text>
</comment>
<protein>
    <submittedName>
        <fullName evidence="1">Uncharacterized protein</fullName>
    </submittedName>
</protein>
<organism evidence="1 2">
    <name type="scientific">Micrococcus flavus</name>
    <dbReference type="NCBI Taxonomy" id="384602"/>
    <lineage>
        <taxon>Bacteria</taxon>
        <taxon>Bacillati</taxon>
        <taxon>Actinomycetota</taxon>
        <taxon>Actinomycetes</taxon>
        <taxon>Micrococcales</taxon>
        <taxon>Micrococcaceae</taxon>
        <taxon>Micrococcus</taxon>
    </lineage>
</organism>
<sequence>MEPHRAEAEGLSIAFGLADEEHTTVVELTVLLDGGGRWEIGVEDRDLAFARQVVDAVVAGRVTVQEGKGRSETTLILADGSRTSSSVGSLLPRPGWRARTPVRRCAPYRPV</sequence>